<comment type="caution">
    <text evidence="2">The sequence shown here is derived from an EMBL/GenBank/DDBJ whole genome shotgun (WGS) entry which is preliminary data.</text>
</comment>
<dbReference type="RefSeq" id="WP_248109105.1">
    <property type="nucleotide sequence ID" value="NZ_JAKHEX010000025.1"/>
</dbReference>
<sequence length="221" mass="23470">MSQAPTFPAPAARRAVVEVFADIWCPFAYLGLLQAQRVRAEKGLAFDLLVRAWPLELVNGRPQDPEKVVQEATELRDQVAPDRFGGLRVEGFPTTSIPALALGVVAAQAGPALGEAVALALREALFEEGADIGDPAVLAPLAERFGLALPEPERARALVAAEYQDGLARGVRGSPHFFAGQAEAFCPTLQLRRSPEGLQAALHPERLAAWLSGALGAPPRS</sequence>
<protein>
    <submittedName>
        <fullName evidence="2">DsbA family protein</fullName>
    </submittedName>
</protein>
<dbReference type="Proteomes" id="UP001589788">
    <property type="component" value="Unassembled WGS sequence"/>
</dbReference>
<dbReference type="SUPFAM" id="SSF52833">
    <property type="entry name" value="Thioredoxin-like"/>
    <property type="match status" value="1"/>
</dbReference>
<proteinExistence type="predicted"/>
<dbReference type="Pfam" id="PF01323">
    <property type="entry name" value="DSBA"/>
    <property type="match status" value="1"/>
</dbReference>
<feature type="domain" description="DSBA-like thioredoxin" evidence="1">
    <location>
        <begin position="16"/>
        <end position="182"/>
    </location>
</feature>
<gene>
    <name evidence="2" type="ORF">ACFFRE_07005</name>
</gene>
<evidence type="ECO:0000313" key="2">
    <source>
        <dbReference type="EMBL" id="MFC0081894.1"/>
    </source>
</evidence>
<dbReference type="Gene3D" id="3.40.30.10">
    <property type="entry name" value="Glutaredoxin"/>
    <property type="match status" value="1"/>
</dbReference>
<dbReference type="InterPro" id="IPR036249">
    <property type="entry name" value="Thioredoxin-like_sf"/>
</dbReference>
<dbReference type="InterPro" id="IPR001853">
    <property type="entry name" value="DSBA-like_thioredoxin_dom"/>
</dbReference>
<evidence type="ECO:0000259" key="1">
    <source>
        <dbReference type="Pfam" id="PF01323"/>
    </source>
</evidence>
<reference evidence="2 3" key="1">
    <citation type="submission" date="2024-09" db="EMBL/GenBank/DDBJ databases">
        <authorList>
            <person name="Sun Q."/>
            <person name="Mori K."/>
        </authorList>
    </citation>
    <scope>NUCLEOTIDE SEQUENCE [LARGE SCALE GENOMIC DNA]</scope>
    <source>
        <strain evidence="2 3">JCM 15389</strain>
    </source>
</reference>
<evidence type="ECO:0000313" key="3">
    <source>
        <dbReference type="Proteomes" id="UP001589788"/>
    </source>
</evidence>
<keyword evidence="3" id="KW-1185">Reference proteome</keyword>
<dbReference type="EMBL" id="JBHLYQ010000055">
    <property type="protein sequence ID" value="MFC0081894.1"/>
    <property type="molecule type" value="Genomic_DNA"/>
</dbReference>
<name>A0ABV6C2J1_9ACTN</name>
<accession>A0ABV6C2J1</accession>
<organism evidence="2 3">
    <name type="scientific">Aciditerrimonas ferrireducens</name>
    <dbReference type="NCBI Taxonomy" id="667306"/>
    <lineage>
        <taxon>Bacteria</taxon>
        <taxon>Bacillati</taxon>
        <taxon>Actinomycetota</taxon>
        <taxon>Acidimicrobiia</taxon>
        <taxon>Acidimicrobiales</taxon>
        <taxon>Acidimicrobiaceae</taxon>
        <taxon>Aciditerrimonas</taxon>
    </lineage>
</organism>